<dbReference type="Proteomes" id="UP000186914">
    <property type="component" value="Unassembled WGS sequence"/>
</dbReference>
<evidence type="ECO:0000259" key="1">
    <source>
        <dbReference type="Pfam" id="PF05239"/>
    </source>
</evidence>
<dbReference type="PANTHER" id="PTHR38137">
    <property type="entry name" value="PRC-BARREL DOMAIN PROTEIN"/>
    <property type="match status" value="1"/>
</dbReference>
<gene>
    <name evidence="2" type="ORF">SAMN05421858_3741</name>
</gene>
<feature type="domain" description="PRC-barrel" evidence="1">
    <location>
        <begin position="3"/>
        <end position="81"/>
    </location>
</feature>
<dbReference type="OrthoDB" id="85079at2157"/>
<dbReference type="RefSeq" id="WP_076431581.1">
    <property type="nucleotide sequence ID" value="NZ_FTNO01000004.1"/>
</dbReference>
<organism evidence="2 3">
    <name type="scientific">Haladaptatus litoreus</name>
    <dbReference type="NCBI Taxonomy" id="553468"/>
    <lineage>
        <taxon>Archaea</taxon>
        <taxon>Methanobacteriati</taxon>
        <taxon>Methanobacteriota</taxon>
        <taxon>Stenosarchaea group</taxon>
        <taxon>Halobacteria</taxon>
        <taxon>Halobacteriales</taxon>
        <taxon>Haladaptataceae</taxon>
        <taxon>Haladaptatus</taxon>
    </lineage>
</organism>
<dbReference type="InterPro" id="IPR011033">
    <property type="entry name" value="PRC_barrel-like_sf"/>
</dbReference>
<reference evidence="3" key="1">
    <citation type="submission" date="2017-01" db="EMBL/GenBank/DDBJ databases">
        <authorList>
            <person name="Varghese N."/>
            <person name="Submissions S."/>
        </authorList>
    </citation>
    <scope>NUCLEOTIDE SEQUENCE [LARGE SCALE GENOMIC DNA]</scope>
    <source>
        <strain evidence="3">CGMCC 1.7737</strain>
    </source>
</reference>
<accession>A0A1N7DLZ3</accession>
<dbReference type="PANTHER" id="PTHR38137:SF2">
    <property type="entry name" value="PRC-BARREL DOMAIN-CONTAINING PROTEIN"/>
    <property type="match status" value="1"/>
</dbReference>
<keyword evidence="3" id="KW-1185">Reference proteome</keyword>
<dbReference type="AlphaFoldDB" id="A0A1N7DLZ3"/>
<protein>
    <submittedName>
        <fullName evidence="2">Sporulation protein YlmC, PRC-barrel domain family</fullName>
    </submittedName>
</protein>
<evidence type="ECO:0000313" key="2">
    <source>
        <dbReference type="EMBL" id="SIR76840.1"/>
    </source>
</evidence>
<evidence type="ECO:0000313" key="3">
    <source>
        <dbReference type="Proteomes" id="UP000186914"/>
    </source>
</evidence>
<name>A0A1N7DLZ3_9EURY</name>
<dbReference type="EMBL" id="FTNO01000004">
    <property type="protein sequence ID" value="SIR76840.1"/>
    <property type="molecule type" value="Genomic_DNA"/>
</dbReference>
<dbReference type="Gene3D" id="2.30.30.240">
    <property type="entry name" value="PRC-barrel domain"/>
    <property type="match status" value="1"/>
</dbReference>
<dbReference type="Pfam" id="PF05239">
    <property type="entry name" value="PRC"/>
    <property type="match status" value="1"/>
</dbReference>
<sequence length="88" mass="9752">MSNIFIENIIGMDVSSTNGVAIGRLTNITMNFKTGQLSNLVINPNEGSDVYNQEWTNENGTIQIPITKVKAVNDHVLVEIDDLKQFKS</sequence>
<dbReference type="InterPro" id="IPR027275">
    <property type="entry name" value="PRC-brl_dom"/>
</dbReference>
<dbReference type="SUPFAM" id="SSF50346">
    <property type="entry name" value="PRC-barrel domain"/>
    <property type="match status" value="1"/>
</dbReference>
<proteinExistence type="predicted"/>